<sequence>MVSANDPTSGIRARGHGFDSRMLQMCAGAGGGIVGLNGPASCPVAGGHVARVIKREWKERKKETEEEEEREGRREIESTEYEKSRNGSTSIGWRLGMGREQGVWGQAAGEEGQTAEGRIAGWGRAGETADGKSKGVAKWGWGKGT</sequence>
<feature type="region of interest" description="Disordered" evidence="1">
    <location>
        <begin position="59"/>
        <end position="145"/>
    </location>
</feature>
<accession>A0A6V7QCM2</accession>
<feature type="compositionally biased region" description="Basic and acidic residues" evidence="1">
    <location>
        <begin position="59"/>
        <end position="85"/>
    </location>
</feature>
<organism evidence="2">
    <name type="scientific">Ananas comosus var. bracteatus</name>
    <name type="common">red pineapple</name>
    <dbReference type="NCBI Taxonomy" id="296719"/>
    <lineage>
        <taxon>Eukaryota</taxon>
        <taxon>Viridiplantae</taxon>
        <taxon>Streptophyta</taxon>
        <taxon>Embryophyta</taxon>
        <taxon>Tracheophyta</taxon>
        <taxon>Spermatophyta</taxon>
        <taxon>Magnoliopsida</taxon>
        <taxon>Liliopsida</taxon>
        <taxon>Poales</taxon>
        <taxon>Bromeliaceae</taxon>
        <taxon>Bromelioideae</taxon>
        <taxon>Ananas</taxon>
    </lineage>
</organism>
<evidence type="ECO:0000256" key="1">
    <source>
        <dbReference type="SAM" id="MobiDB-lite"/>
    </source>
</evidence>
<protein>
    <submittedName>
        <fullName evidence="2">Uncharacterized protein</fullName>
    </submittedName>
</protein>
<gene>
    <name evidence="2" type="ORF">CB5_LOCUS23796</name>
</gene>
<dbReference type="AlphaFoldDB" id="A0A6V7QCM2"/>
<reference evidence="2" key="1">
    <citation type="submission" date="2020-07" db="EMBL/GenBank/DDBJ databases">
        <authorList>
            <person name="Lin J."/>
        </authorList>
    </citation>
    <scope>NUCLEOTIDE SEQUENCE</scope>
</reference>
<evidence type="ECO:0000313" key="2">
    <source>
        <dbReference type="EMBL" id="CAD1840585.1"/>
    </source>
</evidence>
<proteinExistence type="predicted"/>
<dbReference type="EMBL" id="LR862135">
    <property type="protein sequence ID" value="CAD1840585.1"/>
    <property type="molecule type" value="Genomic_DNA"/>
</dbReference>
<name>A0A6V7QCM2_ANACO</name>